<comment type="caution">
    <text evidence="2">The sequence shown here is derived from an EMBL/GenBank/DDBJ whole genome shotgun (WGS) entry which is preliminary data.</text>
</comment>
<dbReference type="AlphaFoldDB" id="A0A6L2N2L5"/>
<reference evidence="2" key="1">
    <citation type="journal article" date="2019" name="Sci. Rep.">
        <title>Draft genome of Tanacetum cinerariifolium, the natural source of mosquito coil.</title>
        <authorList>
            <person name="Yamashiro T."/>
            <person name="Shiraishi A."/>
            <person name="Satake H."/>
            <person name="Nakayama K."/>
        </authorList>
    </citation>
    <scope>NUCLEOTIDE SEQUENCE</scope>
</reference>
<organism evidence="2">
    <name type="scientific">Tanacetum cinerariifolium</name>
    <name type="common">Dalmatian daisy</name>
    <name type="synonym">Chrysanthemum cinerariifolium</name>
    <dbReference type="NCBI Taxonomy" id="118510"/>
    <lineage>
        <taxon>Eukaryota</taxon>
        <taxon>Viridiplantae</taxon>
        <taxon>Streptophyta</taxon>
        <taxon>Embryophyta</taxon>
        <taxon>Tracheophyta</taxon>
        <taxon>Spermatophyta</taxon>
        <taxon>Magnoliopsida</taxon>
        <taxon>eudicotyledons</taxon>
        <taxon>Gunneridae</taxon>
        <taxon>Pentapetalae</taxon>
        <taxon>asterids</taxon>
        <taxon>campanulids</taxon>
        <taxon>Asterales</taxon>
        <taxon>Asteraceae</taxon>
        <taxon>Asteroideae</taxon>
        <taxon>Anthemideae</taxon>
        <taxon>Anthemidinae</taxon>
        <taxon>Tanacetum</taxon>
    </lineage>
</organism>
<dbReference type="GO" id="GO:0000725">
    <property type="term" value="P:recombinational repair"/>
    <property type="evidence" value="ECO:0007669"/>
    <property type="project" value="InterPro"/>
</dbReference>
<accession>A0A6L2N2L5</accession>
<dbReference type="PANTHER" id="PTHR14523:SF1">
    <property type="entry name" value="HOMOLOGOUS RECOMBINATION OB-FOLD PROTEIN"/>
    <property type="match status" value="1"/>
</dbReference>
<dbReference type="EMBL" id="BKCJ010007858">
    <property type="protein sequence ID" value="GEU79362.1"/>
    <property type="molecule type" value="Genomic_DNA"/>
</dbReference>
<feature type="domain" description="Homologous recombination OB-fold protein OB-fold" evidence="1">
    <location>
        <begin position="618"/>
        <end position="702"/>
    </location>
</feature>
<protein>
    <recommendedName>
        <fullName evidence="1">Homologous recombination OB-fold protein OB-fold domain-containing protein</fullName>
    </recommendedName>
</protein>
<evidence type="ECO:0000259" key="1">
    <source>
        <dbReference type="Pfam" id="PF15072"/>
    </source>
</evidence>
<sequence>MDQNIDSSGLDQIQTPQYSVIHPPSQEINHYVQYKEYLENSSNEIVVSNSNQKKEKPPQDSDICQLIREECCIEVCKKQKQNIENTMLELIKVCRQKAFYCMHDNVDDLIESALNSKLLLINLESQCLDKKKQGVKNVVEQPTKRETRIAKSLQNFRVVLKKSSISLKNTSQISSVHAIAPILPTEEPEYSLSMGYEHLNTILETESDEVTESSAKNLLPIPSEYEVTSDDESECDVPIKDESSPAFTTFSNPLFDDNDDFTSSDDESLPDENVPMENFKVYSNPLFDDDEINSDKLDPHCFNAESDFVESLSNRDTLIESSPKFDYLEEFSGAFMPTSIFETLPTYPIPIDDSNSLIDEIDLFLAMDDLLHPRIESDNYDSEGDIYFLEELPVDDSIPLPKNEYLILIIRMIHPVINNIDELNEDECFDPGVEINVFANVEDDDYFLFIFVIRIFLPYLIYHEVSPLLLSAGSEDTIFDPEIPSGEIKVHIEVLSVLWGNRLPIRTVRCRCLDHLDVESHIVENHIVHSFKKGVLGIDYDSMAALGMWFHRMAMMDIGYNFGSCDHRIDFSGRKRKVVEDDGFNSGAWVSTNNYVIANGGSVTGCFGDIENFLKMGKLDQVVAIVKSCSPNMLGDLTVTMKDLSGTILGTVHHKVIGEGGYGKDITLGAALILANVLVFSLKPSMHYRNITIRNVVKVFREDTVPGSGSG</sequence>
<evidence type="ECO:0000313" key="2">
    <source>
        <dbReference type="EMBL" id="GEU79362.1"/>
    </source>
</evidence>
<proteinExistence type="predicted"/>
<dbReference type="InterPro" id="IPR028045">
    <property type="entry name" value="HROB"/>
</dbReference>
<name>A0A6L2N2L5_TANCI</name>
<gene>
    <name evidence="2" type="ORF">Tci_051340</name>
</gene>
<dbReference type="Pfam" id="PF15072">
    <property type="entry name" value="HROB"/>
    <property type="match status" value="1"/>
</dbReference>
<dbReference type="InterPro" id="IPR058570">
    <property type="entry name" value="HROB_OB"/>
</dbReference>
<dbReference type="PANTHER" id="PTHR14523">
    <property type="entry name" value="UNCHARACTERIZED PROTEIN C17ORF53 HOMOLOG"/>
    <property type="match status" value="1"/>
</dbReference>